<sequence>MYSRTPRFCSFKSLDDNRPGPGTYDIDGPSQIIPEISAPFLSFDERLKPRKDICPVPAPNKYNFQHYVHHRIKGGVFSSFTEPRFKKEIIQGHYSTPPRNLWDDLRIKRPKERVFDVCPGRLMVGRIPLNLHSHGVSVPTECNNKGYIEVNLNHWVPILPKESDNTLGPAFYTPNIEAVAPSRHKGLPFTTASREVFKVSDGPGPGKYDWWNRDPQNYHMGGKCVSEDFHRFRADVRLTGKDTPGPASYKTPKGDFDKSLKNESNRNIRYQIGFSSSAPRTSSFAVHEQTPAPNKYSIQPFSSNKLSSEEVPFMSTAPRSFMGTPSGSPGPAEYNPNDIISKNLVKYPWTTRPFNSTSRREFYSTIKDADTPGPAFYDVVADEKNMEDRNAVFASKVDRFPKVFIDQPDCATYNPHKGIQMVYGKCEHHKDPGETFAVAPFCSSTRRFGKIRDAMVKIVEPENPSPDKYNLSDYRPYTNRFAGKLYKKDFVSMYKRKNLPPTPRSTIPDFPGPADYWIHHSLSDTCYKDSFNVTLTKRKSDLPKPDLKWSEKMDKQKIKNLLKPLSLNKEFNICPELSTPHSGRSSMEESKSQQEYLLSTDTVEAPNLPSWADDDDKRTLKQKPSEQSETLFLSDEELETSHPSQLSVDRMKVSIRTSDDAVPKKGFYPMICHSLPDLRRGHSLVSRICPYDSDDLYSENSDECNTNELTQKPISTRKQHRYKQAKDDLRVPKKSIKSLEIKTKEKRKVDHNIQMVPSTNYWEVYPSRCTAQSPPVQPFEFGIEQAPRNMSISSSLPILPRLSPTSHRDSVLPGWLSCLPPRPCVAGTAPLPPTATPCCRDRSLPPTATSCCRDSDLSVFSPISLPYPHPLDPRYRRLTTTVARKLDFDQLNHQLPLKYHYDNDKDRTKDRFIELPSFKRISGTQRHST</sequence>
<feature type="region of interest" description="Disordered" evidence="1">
    <location>
        <begin position="602"/>
        <end position="645"/>
    </location>
</feature>
<evidence type="ECO:0000256" key="1">
    <source>
        <dbReference type="SAM" id="MobiDB-lite"/>
    </source>
</evidence>
<name>A0A7R9H146_TIMCR</name>
<organism evidence="2">
    <name type="scientific">Timema cristinae</name>
    <name type="common">Walking stick</name>
    <dbReference type="NCBI Taxonomy" id="61476"/>
    <lineage>
        <taxon>Eukaryota</taxon>
        <taxon>Metazoa</taxon>
        <taxon>Ecdysozoa</taxon>
        <taxon>Arthropoda</taxon>
        <taxon>Hexapoda</taxon>
        <taxon>Insecta</taxon>
        <taxon>Pterygota</taxon>
        <taxon>Neoptera</taxon>
        <taxon>Polyneoptera</taxon>
        <taxon>Phasmatodea</taxon>
        <taxon>Timematodea</taxon>
        <taxon>Timematoidea</taxon>
        <taxon>Timematidae</taxon>
        <taxon>Timema</taxon>
    </lineage>
</organism>
<gene>
    <name evidence="2" type="ORF">TCEB3V08_LOCUS6311</name>
</gene>
<feature type="region of interest" description="Disordered" evidence="1">
    <location>
        <begin position="280"/>
        <end position="301"/>
    </location>
</feature>
<evidence type="ECO:0000313" key="2">
    <source>
        <dbReference type="EMBL" id="CAD7402096.1"/>
    </source>
</evidence>
<feature type="compositionally biased region" description="Basic and acidic residues" evidence="1">
    <location>
        <begin position="252"/>
        <end position="262"/>
    </location>
</feature>
<feature type="region of interest" description="Disordered" evidence="1">
    <location>
        <begin position="241"/>
        <end position="262"/>
    </location>
</feature>
<proteinExistence type="predicted"/>
<accession>A0A7R9H146</accession>
<dbReference type="AlphaFoldDB" id="A0A7R9H146"/>
<dbReference type="Pfam" id="PF07004">
    <property type="entry name" value="SHIPPO-rpt"/>
    <property type="match status" value="2"/>
</dbReference>
<reference evidence="2" key="1">
    <citation type="submission" date="2020-11" db="EMBL/GenBank/DDBJ databases">
        <authorList>
            <person name="Tran Van P."/>
        </authorList>
    </citation>
    <scope>NUCLEOTIDE SEQUENCE</scope>
</reference>
<dbReference type="InterPro" id="IPR010736">
    <property type="entry name" value="SHIPPO-rpt"/>
</dbReference>
<feature type="compositionally biased region" description="Basic and acidic residues" evidence="1">
    <location>
        <begin position="615"/>
        <end position="626"/>
    </location>
</feature>
<protein>
    <submittedName>
        <fullName evidence="2">Uncharacterized protein</fullName>
    </submittedName>
</protein>
<dbReference type="EMBL" id="OC318459">
    <property type="protein sequence ID" value="CAD7402096.1"/>
    <property type="molecule type" value="Genomic_DNA"/>
</dbReference>